<dbReference type="Proteomes" id="UP000217211">
    <property type="component" value="Chromosome"/>
</dbReference>
<evidence type="ECO:0000313" key="2">
    <source>
        <dbReference type="Proteomes" id="UP000217211"/>
    </source>
</evidence>
<accession>A0A249P9H9</accession>
<dbReference type="EMBL" id="CP023067">
    <property type="protein sequence ID" value="ASY62568.1"/>
    <property type="molecule type" value="Genomic_DNA"/>
</dbReference>
<dbReference type="AlphaFoldDB" id="A0A249P9H9"/>
<organism evidence="1 2">
    <name type="scientific">Sinorhizobium sojae CCBAU 05684</name>
    <dbReference type="NCBI Taxonomy" id="716928"/>
    <lineage>
        <taxon>Bacteria</taxon>
        <taxon>Pseudomonadati</taxon>
        <taxon>Pseudomonadota</taxon>
        <taxon>Alphaproteobacteria</taxon>
        <taxon>Hyphomicrobiales</taxon>
        <taxon>Rhizobiaceae</taxon>
        <taxon>Sinorhizobium/Ensifer group</taxon>
        <taxon>Sinorhizobium</taxon>
    </lineage>
</organism>
<reference evidence="1 2" key="1">
    <citation type="submission" date="2017-08" db="EMBL/GenBank/DDBJ databases">
        <title>Multipartite genome sequences of Sinorhizobium species nodulating soybeans.</title>
        <authorList>
            <person name="Tian C.F."/>
        </authorList>
    </citation>
    <scope>NUCLEOTIDE SEQUENCE [LARGE SCALE GENOMIC DNA]</scope>
    <source>
        <strain evidence="1 2">CCBAU 05684</strain>
    </source>
</reference>
<keyword evidence="2" id="KW-1185">Reference proteome</keyword>
<dbReference type="KEGG" id="esj:SJ05684_c11120"/>
<evidence type="ECO:0000313" key="1">
    <source>
        <dbReference type="EMBL" id="ASY62568.1"/>
    </source>
</evidence>
<proteinExistence type="predicted"/>
<name>A0A249P9H9_9HYPH</name>
<sequence>MVQPALQMLVDQLPAESFEHRPGYKRDPLDELRDMFGPERYLH</sequence>
<protein>
    <submittedName>
        <fullName evidence="1">Uncharacterized protein</fullName>
    </submittedName>
</protein>
<gene>
    <name evidence="1" type="ORF">SJ05684_c11120</name>
</gene>